<name>A0A8J4HA46_9PROT</name>
<evidence type="ECO:0000259" key="2">
    <source>
        <dbReference type="Pfam" id="PF00561"/>
    </source>
</evidence>
<dbReference type="GO" id="GO:0016787">
    <property type="term" value="F:hydrolase activity"/>
    <property type="evidence" value="ECO:0007669"/>
    <property type="project" value="UniProtKB-KW"/>
</dbReference>
<feature type="domain" description="AB hydrolase-1" evidence="2">
    <location>
        <begin position="24"/>
        <end position="303"/>
    </location>
</feature>
<dbReference type="InterPro" id="IPR029058">
    <property type="entry name" value="AB_hydrolase_fold"/>
</dbReference>
<organism evidence="3">
    <name type="scientific">Acidicaldus sp</name>
    <dbReference type="NCBI Taxonomy" id="1872105"/>
    <lineage>
        <taxon>Bacteria</taxon>
        <taxon>Pseudomonadati</taxon>
        <taxon>Pseudomonadota</taxon>
        <taxon>Alphaproteobacteria</taxon>
        <taxon>Acetobacterales</taxon>
        <taxon>Acetobacteraceae</taxon>
        <taxon>Acidicaldus</taxon>
    </lineage>
</organism>
<reference evidence="3" key="1">
    <citation type="journal article" date="2020" name="mSystems">
        <title>Genome- and Community-Level Interaction Insights into Carbon Utilization and Element Cycling Functions of Hydrothermarchaeota in Hydrothermal Sediment.</title>
        <authorList>
            <person name="Zhou Z."/>
            <person name="Liu Y."/>
            <person name="Xu W."/>
            <person name="Pan J."/>
            <person name="Luo Z.H."/>
            <person name="Li M."/>
        </authorList>
    </citation>
    <scope>NUCLEOTIDE SEQUENCE</scope>
    <source>
        <strain evidence="3">SpSt-997</strain>
    </source>
</reference>
<gene>
    <name evidence="3" type="ORF">ENY07_02630</name>
</gene>
<accession>A0A8J4HA46</accession>
<proteinExistence type="predicted"/>
<dbReference type="PANTHER" id="PTHR43329">
    <property type="entry name" value="EPOXIDE HYDROLASE"/>
    <property type="match status" value="1"/>
</dbReference>
<dbReference type="SUPFAM" id="SSF53474">
    <property type="entry name" value="alpha/beta-Hydrolases"/>
    <property type="match status" value="1"/>
</dbReference>
<dbReference type="AlphaFoldDB" id="A0A8J4HA46"/>
<keyword evidence="1 3" id="KW-0378">Hydrolase</keyword>
<dbReference type="PRINTS" id="PR00412">
    <property type="entry name" value="EPOXHYDRLASE"/>
</dbReference>
<evidence type="ECO:0000313" key="3">
    <source>
        <dbReference type="EMBL" id="HGC42106.1"/>
    </source>
</evidence>
<comment type="caution">
    <text evidence="3">The sequence shown here is derived from an EMBL/GenBank/DDBJ whole genome shotgun (WGS) entry which is preliminary data.</text>
</comment>
<dbReference type="Pfam" id="PF00561">
    <property type="entry name" value="Abhydrolase_1"/>
    <property type="match status" value="1"/>
</dbReference>
<sequence>MNPTHRRIEVNGITLALTAAGEGPLVILCHGWPELGLSWRHQVSALAASGFRVAAPDMRGFGGSSAPLPIEAYSILHLVGDMVGLVEALGAERAVIVGHDWGAPVAWHAALLRPDIFRAVVGMSVPHRPRGPQPPLTMLRAAGLERFYWCYFQEPGVAEAEFERDPAATLRRLLHSGSGDAATAEGAFLVVPEGGGFLANTTDPVALPAWIDTETFAEMSETYRRTGFRGGLNWYRNIDRNWELTAPWQGAKITQPALFIAGARDAVIAGPIGRRALAAMPEAVPGLRMTLMLEGAGHWIQQERAAAVNTALIDFLRGLPG</sequence>
<dbReference type="InterPro" id="IPR000073">
    <property type="entry name" value="AB_hydrolase_1"/>
</dbReference>
<dbReference type="EMBL" id="DTQM01000051">
    <property type="protein sequence ID" value="HGC42106.1"/>
    <property type="molecule type" value="Genomic_DNA"/>
</dbReference>
<dbReference type="InterPro" id="IPR000639">
    <property type="entry name" value="Epox_hydrolase-like"/>
</dbReference>
<protein>
    <submittedName>
        <fullName evidence="3">Alpha/beta hydrolase</fullName>
    </submittedName>
</protein>
<dbReference type="Gene3D" id="3.40.50.1820">
    <property type="entry name" value="alpha/beta hydrolase"/>
    <property type="match status" value="1"/>
</dbReference>
<evidence type="ECO:0000256" key="1">
    <source>
        <dbReference type="ARBA" id="ARBA00022801"/>
    </source>
</evidence>